<reference evidence="2" key="1">
    <citation type="journal article" date="2023" name="Nat. Plants">
        <title>Single-cell RNA sequencing provides a high-resolution roadmap for understanding the multicellular compartmentation of specialized metabolism.</title>
        <authorList>
            <person name="Sun S."/>
            <person name="Shen X."/>
            <person name="Li Y."/>
            <person name="Li Y."/>
            <person name="Wang S."/>
            <person name="Li R."/>
            <person name="Zhang H."/>
            <person name="Shen G."/>
            <person name="Guo B."/>
            <person name="Wei J."/>
            <person name="Xu J."/>
            <person name="St-Pierre B."/>
            <person name="Chen S."/>
            <person name="Sun C."/>
        </authorList>
    </citation>
    <scope>NUCLEOTIDE SEQUENCE [LARGE SCALE GENOMIC DNA]</scope>
</reference>
<gene>
    <name evidence="1" type="ORF">M9H77_09615</name>
</gene>
<proteinExistence type="predicted"/>
<accession>A0ACC0C151</accession>
<dbReference type="EMBL" id="CM044702">
    <property type="protein sequence ID" value="KAI5678665.1"/>
    <property type="molecule type" value="Genomic_DNA"/>
</dbReference>
<organism evidence="1 2">
    <name type="scientific">Catharanthus roseus</name>
    <name type="common">Madagascar periwinkle</name>
    <name type="synonym">Vinca rosea</name>
    <dbReference type="NCBI Taxonomy" id="4058"/>
    <lineage>
        <taxon>Eukaryota</taxon>
        <taxon>Viridiplantae</taxon>
        <taxon>Streptophyta</taxon>
        <taxon>Embryophyta</taxon>
        <taxon>Tracheophyta</taxon>
        <taxon>Spermatophyta</taxon>
        <taxon>Magnoliopsida</taxon>
        <taxon>eudicotyledons</taxon>
        <taxon>Gunneridae</taxon>
        <taxon>Pentapetalae</taxon>
        <taxon>asterids</taxon>
        <taxon>lamiids</taxon>
        <taxon>Gentianales</taxon>
        <taxon>Apocynaceae</taxon>
        <taxon>Rauvolfioideae</taxon>
        <taxon>Vinceae</taxon>
        <taxon>Catharanthinae</taxon>
        <taxon>Catharanthus</taxon>
    </lineage>
</organism>
<keyword evidence="2" id="KW-1185">Reference proteome</keyword>
<dbReference type="Proteomes" id="UP001060085">
    <property type="component" value="Linkage Group LG02"/>
</dbReference>
<comment type="caution">
    <text evidence="1">The sequence shown here is derived from an EMBL/GenBank/DDBJ whole genome shotgun (WGS) entry which is preliminary data.</text>
</comment>
<protein>
    <submittedName>
        <fullName evidence="1">Uncharacterized protein</fullName>
    </submittedName>
</protein>
<evidence type="ECO:0000313" key="2">
    <source>
        <dbReference type="Proteomes" id="UP001060085"/>
    </source>
</evidence>
<evidence type="ECO:0000313" key="1">
    <source>
        <dbReference type="EMBL" id="KAI5678665.1"/>
    </source>
</evidence>
<name>A0ACC0C151_CATRO</name>
<sequence>MPGRFGLTTRAVRWRPAEDPPAFSFYYCCFIFYARERERDRGRRLLVIPSWLRPVSEGYNFRSSFSLPSMHRRDSAAAQHPFSCLVTLHSSASASDDNLSDLRSFSDLANEVLSGLPPGFCLLLFGLPLVLFLFLFLFPVFQKQKPKPGLSPRDFNSTPVLETSNPILDGSDEEEEHPRAQTQALRDYQLDHPRYGYSYILPYAFAVASYVEEKEPLCFFEVLKSPNRILWLRALEEEMFSLNRNKT</sequence>